<dbReference type="Pfam" id="PF01974">
    <property type="entry name" value="tRNA_int_endo"/>
    <property type="match status" value="1"/>
</dbReference>
<evidence type="ECO:0000256" key="1">
    <source>
        <dbReference type="ARBA" id="ARBA00008078"/>
    </source>
</evidence>
<evidence type="ECO:0000256" key="5">
    <source>
        <dbReference type="ARBA" id="ARBA00034031"/>
    </source>
</evidence>
<dbReference type="GO" id="GO:0005634">
    <property type="term" value="C:nucleus"/>
    <property type="evidence" value="ECO:0007669"/>
    <property type="project" value="UniProtKB-ARBA"/>
</dbReference>
<comment type="catalytic activity">
    <reaction evidence="5">
        <text>pretRNA = a 3'-half-tRNA molecule with a 5'-OH end + a 5'-half-tRNA molecule with a 2',3'-cyclic phosphate end + an intron with a 2',3'-cyclic phosphate and a 5'-hydroxyl terminus.</text>
        <dbReference type="EC" id="4.6.1.16"/>
    </reaction>
</comment>
<evidence type="ECO:0000259" key="8">
    <source>
        <dbReference type="Pfam" id="PF26577"/>
    </source>
</evidence>
<gene>
    <name evidence="9" type="ORF">PCOR1465_LOCUS245</name>
</gene>
<dbReference type="PANTHER" id="PTHR13070">
    <property type="entry name" value="TRNA-SPLICING ENDONUCLEASE SUBUNIT SEN34-RELATED"/>
    <property type="match status" value="1"/>
</dbReference>
<keyword evidence="3" id="KW-0819">tRNA processing</keyword>
<accession>A0A7S1HPT4</accession>
<dbReference type="PANTHER" id="PTHR13070:SF0">
    <property type="entry name" value="TRNA-SPLICING ENDONUCLEASE SUBUNIT SEN34"/>
    <property type="match status" value="1"/>
</dbReference>
<comment type="similarity">
    <text evidence="1">Belongs to the tRNA-intron endonuclease family.</text>
</comment>
<protein>
    <recommendedName>
        <fullName evidence="2">tRNA-intron lyase</fullName>
        <ecNumber evidence="2">4.6.1.16</ecNumber>
    </recommendedName>
</protein>
<name>A0A7S1HPT4_9EUKA</name>
<dbReference type="Gene3D" id="3.40.1350.10">
    <property type="match status" value="1"/>
</dbReference>
<dbReference type="InterPro" id="IPR011856">
    <property type="entry name" value="tRNA_endonuc-like_dom_sf"/>
</dbReference>
<dbReference type="GO" id="GO:0000379">
    <property type="term" value="P:tRNA-type intron splice site recognition and cleavage"/>
    <property type="evidence" value="ECO:0007669"/>
    <property type="project" value="TreeGrafter"/>
</dbReference>
<dbReference type="Pfam" id="PF26577">
    <property type="entry name" value="TSEN34_N"/>
    <property type="match status" value="1"/>
</dbReference>
<dbReference type="SUPFAM" id="SSF53032">
    <property type="entry name" value="tRNA-intron endonuclease catalytic domain-like"/>
    <property type="match status" value="1"/>
</dbReference>
<dbReference type="EMBL" id="HBFZ01000356">
    <property type="protein sequence ID" value="CAD8987461.1"/>
    <property type="molecule type" value="Transcribed_RNA"/>
</dbReference>
<dbReference type="InterPro" id="IPR059049">
    <property type="entry name" value="TSEN34_N"/>
</dbReference>
<keyword evidence="4" id="KW-0456">Lyase</keyword>
<feature type="domain" description="TSEN34 N-terminal" evidence="8">
    <location>
        <begin position="7"/>
        <end position="74"/>
    </location>
</feature>
<dbReference type="AlphaFoldDB" id="A0A7S1HPT4"/>
<evidence type="ECO:0000256" key="6">
    <source>
        <dbReference type="SAM" id="MobiDB-lite"/>
    </source>
</evidence>
<feature type="domain" description="tRNA intron endonuclease catalytic" evidence="7">
    <location>
        <begin position="128"/>
        <end position="202"/>
    </location>
</feature>
<sequence length="254" mass="27408">MKAKGKIQVDILWGIGHIWDAEDVARLKSEHNIHGWAVGSCPDNRQQNDVHGLPVQIQPEAVAYLLEKGVAEVRSERGAAGEGPPELDADFLAQFKARKDHVEFPLVGERPVVSVAGHGGTRLEVEPKKLAAYRSLMAKGYTITDGRKFGANYLVYDGSPKETHAFLTLRAAARHKPLDPLKIIAAARVAHGARKFLTIASCAEGEGFDEGDVRFLTFSPEGGFPKSEDVPSEDADEGEEAMPPPPKASARAAA</sequence>
<dbReference type="InterPro" id="IPR006677">
    <property type="entry name" value="tRNA_intron_Endonuc_cat-like"/>
</dbReference>
<dbReference type="GO" id="GO:0003676">
    <property type="term" value="F:nucleic acid binding"/>
    <property type="evidence" value="ECO:0007669"/>
    <property type="project" value="InterPro"/>
</dbReference>
<reference evidence="9" key="1">
    <citation type="submission" date="2021-01" db="EMBL/GenBank/DDBJ databases">
        <authorList>
            <person name="Corre E."/>
            <person name="Pelletier E."/>
            <person name="Niang G."/>
            <person name="Scheremetjew M."/>
            <person name="Finn R."/>
            <person name="Kale V."/>
            <person name="Holt S."/>
            <person name="Cochrane G."/>
            <person name="Meng A."/>
            <person name="Brown T."/>
            <person name="Cohen L."/>
        </authorList>
    </citation>
    <scope>NUCLEOTIDE SEQUENCE</scope>
    <source>
        <strain evidence="9">RCC1383</strain>
    </source>
</reference>
<dbReference type="InterPro" id="IPR036167">
    <property type="entry name" value="tRNA_intron_Endo_cat-like_sf"/>
</dbReference>
<evidence type="ECO:0000259" key="7">
    <source>
        <dbReference type="Pfam" id="PF01974"/>
    </source>
</evidence>
<feature type="region of interest" description="Disordered" evidence="6">
    <location>
        <begin position="219"/>
        <end position="254"/>
    </location>
</feature>
<evidence type="ECO:0000256" key="2">
    <source>
        <dbReference type="ARBA" id="ARBA00012573"/>
    </source>
</evidence>
<organism evidence="9">
    <name type="scientific">Phaeocystis cordata</name>
    <dbReference type="NCBI Taxonomy" id="118079"/>
    <lineage>
        <taxon>Eukaryota</taxon>
        <taxon>Haptista</taxon>
        <taxon>Haptophyta</taxon>
        <taxon>Prymnesiophyceae</taxon>
        <taxon>Phaeocystales</taxon>
        <taxon>Phaeocystaceae</taxon>
        <taxon>Phaeocystis</taxon>
    </lineage>
</organism>
<evidence type="ECO:0000313" key="9">
    <source>
        <dbReference type="EMBL" id="CAD8987461.1"/>
    </source>
</evidence>
<evidence type="ECO:0000256" key="3">
    <source>
        <dbReference type="ARBA" id="ARBA00022694"/>
    </source>
</evidence>
<evidence type="ECO:0000256" key="4">
    <source>
        <dbReference type="ARBA" id="ARBA00023239"/>
    </source>
</evidence>
<dbReference type="EC" id="4.6.1.16" evidence="2"/>
<dbReference type="CDD" id="cd22363">
    <property type="entry name" value="tRNA-intron_lyase_C"/>
    <property type="match status" value="1"/>
</dbReference>
<dbReference type="GO" id="GO:0000213">
    <property type="term" value="F:tRNA-intron lyase activity"/>
    <property type="evidence" value="ECO:0007669"/>
    <property type="project" value="UniProtKB-EC"/>
</dbReference>
<proteinExistence type="inferred from homology"/>
<feature type="compositionally biased region" description="Acidic residues" evidence="6">
    <location>
        <begin position="230"/>
        <end position="240"/>
    </location>
</feature>